<dbReference type="InterPro" id="IPR013517">
    <property type="entry name" value="FG-GAP"/>
</dbReference>
<evidence type="ECO:0000256" key="1">
    <source>
        <dbReference type="ARBA" id="ARBA00022729"/>
    </source>
</evidence>
<proteinExistence type="predicted"/>
<dbReference type="Gene3D" id="2.130.10.130">
    <property type="entry name" value="Integrin alpha, N-terminal"/>
    <property type="match status" value="4"/>
</dbReference>
<evidence type="ECO:0000256" key="2">
    <source>
        <dbReference type="SAM" id="MobiDB-lite"/>
    </source>
</evidence>
<dbReference type="InterPro" id="IPR028994">
    <property type="entry name" value="Integrin_alpha_N"/>
</dbReference>
<organism evidence="4 5">
    <name type="scientific">Neolewinella xylanilytica</name>
    <dbReference type="NCBI Taxonomy" id="1514080"/>
    <lineage>
        <taxon>Bacteria</taxon>
        <taxon>Pseudomonadati</taxon>
        <taxon>Bacteroidota</taxon>
        <taxon>Saprospiria</taxon>
        <taxon>Saprospirales</taxon>
        <taxon>Lewinellaceae</taxon>
        <taxon>Neolewinella</taxon>
    </lineage>
</organism>
<dbReference type="Pfam" id="PF07593">
    <property type="entry name" value="UnbV_ASPIC"/>
    <property type="match status" value="1"/>
</dbReference>
<keyword evidence="5" id="KW-1185">Reference proteome</keyword>
<feature type="compositionally biased region" description="Basic and acidic residues" evidence="2">
    <location>
        <begin position="210"/>
        <end position="220"/>
    </location>
</feature>
<dbReference type="Pfam" id="PF13517">
    <property type="entry name" value="FG-GAP_3"/>
    <property type="match status" value="5"/>
</dbReference>
<comment type="caution">
    <text evidence="4">The sequence shown here is derived from an EMBL/GenBank/DDBJ whole genome shotgun (WGS) entry which is preliminary data.</text>
</comment>
<dbReference type="Proteomes" id="UP000237662">
    <property type="component" value="Unassembled WGS sequence"/>
</dbReference>
<reference evidence="4 5" key="1">
    <citation type="submission" date="2018-02" db="EMBL/GenBank/DDBJ databases">
        <title>Genomic Encyclopedia of Archaeal and Bacterial Type Strains, Phase II (KMG-II): from individual species to whole genera.</title>
        <authorList>
            <person name="Goeker M."/>
        </authorList>
    </citation>
    <scope>NUCLEOTIDE SEQUENCE [LARGE SCALE GENOMIC DNA]</scope>
    <source>
        <strain evidence="4 5">DSM 29526</strain>
    </source>
</reference>
<feature type="domain" description="ASPIC/UnbV" evidence="3">
    <location>
        <begin position="542"/>
        <end position="609"/>
    </location>
</feature>
<dbReference type="SUPFAM" id="SSF69318">
    <property type="entry name" value="Integrin alpha N-terminal domain"/>
    <property type="match status" value="3"/>
</dbReference>
<dbReference type="OrthoDB" id="600363at2"/>
<dbReference type="EMBL" id="PTJC01000005">
    <property type="protein sequence ID" value="PPK87741.1"/>
    <property type="molecule type" value="Genomic_DNA"/>
</dbReference>
<evidence type="ECO:0000313" key="5">
    <source>
        <dbReference type="Proteomes" id="UP000237662"/>
    </source>
</evidence>
<protein>
    <submittedName>
        <fullName evidence="4">VCBS repeat protein</fullName>
    </submittedName>
</protein>
<dbReference type="InterPro" id="IPR027039">
    <property type="entry name" value="Crtac1"/>
</dbReference>
<gene>
    <name evidence="4" type="ORF">CLV84_0691</name>
</gene>
<evidence type="ECO:0000313" key="4">
    <source>
        <dbReference type="EMBL" id="PPK87741.1"/>
    </source>
</evidence>
<dbReference type="PANTHER" id="PTHR16026">
    <property type="entry name" value="CARTILAGE ACIDIC PROTEIN 1"/>
    <property type="match status" value="1"/>
</dbReference>
<sequence length="1123" mass="123062">MLLGLLFTACADPPPSVDLCPGTTDTRFTLLPPERTNIDFRNDLEHTEAFNTYTYRNFYNGAGVGIGDLNNDGLVDLFFCGNMVDNRVYLNRGDFHFEDITERAGLGSPGVWSTGVSLADVNGDGWIDIYVCKSGRPEGDNRHNELFINQGVNDPATGLPTFVEAAAEWKVDDLGLSTHGAFFDYDKDGDLDLYLLNNSLRSVGAYDLRPDQRELRDPHGGNKLYRNDGPPGPDGGGFTDVSEAAGIYGSAIGFGLGVTIGDVNRDGWPDIFVSNDFFERDYLYLNDRDGTFTESLEATIGEISLGSMGADMADLNGDGFPEIFVTEMLPRDEGRLKTKTLFESWNKYQSNERTGYHRQFPRNVLQWNRGYATPDSQSVTFGEIGRYAGTSATDWSWGALIADLDNDGAKDIYVANGIYKDLIDLDYLNFYADPATAKRILEQKGAYLEALIDSMPSTPLANVAFKNMGDLRFVDAAPAWGLDCPGFSNGSAYGDLDNDGDLDLVVNNVNMPPFLYRNRTDELDPASHYLTIDARGPMLSPALGAQISLYAGNQQWYQEIAPMRGYQSCVDARAHFGLGAIERLDSVVIRWPDLTVRTLTDVAANQLLTVTYDSTDRHPNPPDPSSAPEPLFARQNGNAGIDFAHRGTEFVDFDRDPMLFHMVRTGTPRSCSGDVNGDGRDDLFLCGGEGQADRLYLQRPDGTFAPSEQPAFTRDAAAESSDAVFFDADGDGDPDLYVSSGGNQFPSTSTLLLDRLYRNDGDGNFHRDPQELPSWRYENSACVRAADVDGDGDTDLFVGVRAMAFQYGEPPAGYLLFNDGAGNFEDESRDRAPDLVDLGMVTVAEWLDYDGDGDPDLLVAGDWMPLRLFANDGGTLTEVSAAAGLGETNGFWNALAVTDVDQDGDPDLIAGNWGLNTRIRATPDAPARLYTGDFDGNGKIEHLLTTYHDGGAYPLVMRTDLVSQLPQLRKKYLYFRNYRRQGVEDILPSEQLETATKLRAVTTESVCYLNDNGVFRPLALPKEAQLAPIFAALAEDFDGDGTIDLLLGGNFHWAKPEVGIYDAGRGLFLHGNGDGSFMPVSALRSGIHLDGEVRDFQPVKVGSRRLIVTTRYADAPVVLKKAP</sequence>
<name>A0A2S6I8C4_9BACT</name>
<dbReference type="RefSeq" id="WP_104418332.1">
    <property type="nucleotide sequence ID" value="NZ_PTJC01000005.1"/>
</dbReference>
<dbReference type="PANTHER" id="PTHR16026:SF0">
    <property type="entry name" value="CARTILAGE ACIDIC PROTEIN 1"/>
    <property type="match status" value="1"/>
</dbReference>
<feature type="region of interest" description="Disordered" evidence="2">
    <location>
        <begin position="210"/>
        <end position="240"/>
    </location>
</feature>
<dbReference type="AlphaFoldDB" id="A0A2S6I8C4"/>
<dbReference type="InterPro" id="IPR011519">
    <property type="entry name" value="UnbV_ASPIC"/>
</dbReference>
<accession>A0A2S6I8C4</accession>
<evidence type="ECO:0000259" key="3">
    <source>
        <dbReference type="Pfam" id="PF07593"/>
    </source>
</evidence>
<keyword evidence="1" id="KW-0732">Signal</keyword>